<dbReference type="FunCoup" id="A0LF03">
    <property type="interactions" value="456"/>
</dbReference>
<evidence type="ECO:0000259" key="7">
    <source>
        <dbReference type="Pfam" id="PF00107"/>
    </source>
</evidence>
<evidence type="ECO:0000313" key="10">
    <source>
        <dbReference type="Proteomes" id="UP000001784"/>
    </source>
</evidence>
<evidence type="ECO:0000256" key="2">
    <source>
        <dbReference type="ARBA" id="ARBA00008072"/>
    </source>
</evidence>
<dbReference type="Gene3D" id="3.40.50.720">
    <property type="entry name" value="NAD(P)-binding Rossmann-like Domain"/>
    <property type="match status" value="1"/>
</dbReference>
<keyword evidence="3 6" id="KW-0479">Metal-binding</keyword>
<dbReference type="SUPFAM" id="SSF50129">
    <property type="entry name" value="GroES-like"/>
    <property type="match status" value="1"/>
</dbReference>
<reference evidence="9 10" key="1">
    <citation type="submission" date="2006-10" db="EMBL/GenBank/DDBJ databases">
        <title>Complete sequence of Syntrophobacter fumaroxidans MPOB.</title>
        <authorList>
            <consortium name="US DOE Joint Genome Institute"/>
            <person name="Copeland A."/>
            <person name="Lucas S."/>
            <person name="Lapidus A."/>
            <person name="Barry K."/>
            <person name="Detter J.C."/>
            <person name="Glavina del Rio T."/>
            <person name="Hammon N."/>
            <person name="Israni S."/>
            <person name="Pitluck S."/>
            <person name="Goltsman E.G."/>
            <person name="Martinez M."/>
            <person name="Schmutz J."/>
            <person name="Larimer F."/>
            <person name="Land M."/>
            <person name="Hauser L."/>
            <person name="Kyrpides N."/>
            <person name="Kim E."/>
            <person name="Boone D.R."/>
            <person name="Brockman F."/>
            <person name="Culley D."/>
            <person name="Ferry J."/>
            <person name="Gunsalus R."/>
            <person name="McInerney M.J."/>
            <person name="Morrison M."/>
            <person name="Plugge C."/>
            <person name="Rohlin L."/>
            <person name="Scholten J."/>
            <person name="Sieber J."/>
            <person name="Stams A.J.M."/>
            <person name="Worm P."/>
            <person name="Henstra A.M."/>
            <person name="Richardson P."/>
        </authorList>
    </citation>
    <scope>NUCLEOTIDE SEQUENCE [LARGE SCALE GENOMIC DNA]</scope>
    <source>
        <strain evidence="10">DSM 10017 / MPOB</strain>
    </source>
</reference>
<dbReference type="InterPro" id="IPR013154">
    <property type="entry name" value="ADH-like_N"/>
</dbReference>
<dbReference type="CDD" id="cd08278">
    <property type="entry name" value="benzyl_alcohol_DH"/>
    <property type="match status" value="1"/>
</dbReference>
<evidence type="ECO:0000256" key="6">
    <source>
        <dbReference type="RuleBase" id="RU361277"/>
    </source>
</evidence>
<keyword evidence="5" id="KW-0560">Oxidoreductase</keyword>
<dbReference type="InterPro" id="IPR013149">
    <property type="entry name" value="ADH-like_C"/>
</dbReference>
<dbReference type="AlphaFoldDB" id="A0LF03"/>
<evidence type="ECO:0000259" key="8">
    <source>
        <dbReference type="Pfam" id="PF08240"/>
    </source>
</evidence>
<dbReference type="eggNOG" id="COG1062">
    <property type="taxonomic scope" value="Bacteria"/>
</dbReference>
<dbReference type="GO" id="GO:0008270">
    <property type="term" value="F:zinc ion binding"/>
    <property type="evidence" value="ECO:0007669"/>
    <property type="project" value="InterPro"/>
</dbReference>
<gene>
    <name evidence="9" type="ordered locus">Sfum_0304</name>
</gene>
<feature type="domain" description="Alcohol dehydrogenase-like N-terminal" evidence="8">
    <location>
        <begin position="29"/>
        <end position="121"/>
    </location>
</feature>
<dbReference type="HOGENOM" id="CLU_026673_14_1_7"/>
<evidence type="ECO:0000256" key="1">
    <source>
        <dbReference type="ARBA" id="ARBA00001947"/>
    </source>
</evidence>
<protein>
    <submittedName>
        <fullName evidence="9">Alcohol dehydrogenase GroES domain protein</fullName>
    </submittedName>
</protein>
<evidence type="ECO:0000256" key="3">
    <source>
        <dbReference type="ARBA" id="ARBA00022723"/>
    </source>
</evidence>
<evidence type="ECO:0000313" key="9">
    <source>
        <dbReference type="EMBL" id="ABK16005.1"/>
    </source>
</evidence>
<dbReference type="InterPro" id="IPR036291">
    <property type="entry name" value="NAD(P)-bd_dom_sf"/>
</dbReference>
<dbReference type="SUPFAM" id="SSF51735">
    <property type="entry name" value="NAD(P)-binding Rossmann-fold domains"/>
    <property type="match status" value="1"/>
</dbReference>
<comment type="similarity">
    <text evidence="2 6">Belongs to the zinc-containing alcohol dehydrogenase family.</text>
</comment>
<proteinExistence type="inferred from homology"/>
<dbReference type="Pfam" id="PF08240">
    <property type="entry name" value="ADH_N"/>
    <property type="match status" value="1"/>
</dbReference>
<keyword evidence="4 6" id="KW-0862">Zinc</keyword>
<organism evidence="9 10">
    <name type="scientific">Syntrophobacter fumaroxidans (strain DSM 10017 / MPOB)</name>
    <dbReference type="NCBI Taxonomy" id="335543"/>
    <lineage>
        <taxon>Bacteria</taxon>
        <taxon>Pseudomonadati</taxon>
        <taxon>Thermodesulfobacteriota</taxon>
        <taxon>Syntrophobacteria</taxon>
        <taxon>Syntrophobacterales</taxon>
        <taxon>Syntrophobacteraceae</taxon>
        <taxon>Syntrophobacter</taxon>
    </lineage>
</organism>
<accession>A0LF03</accession>
<dbReference type="EMBL" id="CP000478">
    <property type="protein sequence ID" value="ABK16005.1"/>
    <property type="molecule type" value="Genomic_DNA"/>
</dbReference>
<dbReference type="OrthoDB" id="9809185at2"/>
<dbReference type="STRING" id="335543.Sfum_0304"/>
<dbReference type="PANTHER" id="PTHR43350">
    <property type="entry name" value="NAD-DEPENDENT ALCOHOL DEHYDROGENASE"/>
    <property type="match status" value="1"/>
</dbReference>
<dbReference type="Pfam" id="PF00107">
    <property type="entry name" value="ADH_zinc_N"/>
    <property type="match status" value="1"/>
</dbReference>
<evidence type="ECO:0000256" key="4">
    <source>
        <dbReference type="ARBA" id="ARBA00022833"/>
    </source>
</evidence>
<dbReference type="PANTHER" id="PTHR43350:SF2">
    <property type="entry name" value="GROES-LIKE ZINC-BINDING ALCOHOL DEHYDROGENASE FAMILY PROTEIN"/>
    <property type="match status" value="1"/>
</dbReference>
<dbReference type="InterPro" id="IPR011032">
    <property type="entry name" value="GroES-like_sf"/>
</dbReference>
<dbReference type="Gene3D" id="3.90.180.10">
    <property type="entry name" value="Medium-chain alcohol dehydrogenases, catalytic domain"/>
    <property type="match status" value="1"/>
</dbReference>
<comment type="cofactor">
    <cofactor evidence="1 6">
        <name>Zn(2+)</name>
        <dbReference type="ChEBI" id="CHEBI:29105"/>
    </cofactor>
</comment>
<dbReference type="KEGG" id="sfu:Sfum_0304"/>
<dbReference type="InterPro" id="IPR002328">
    <property type="entry name" value="ADH_Zn_CS"/>
</dbReference>
<dbReference type="PROSITE" id="PS00059">
    <property type="entry name" value="ADH_ZINC"/>
    <property type="match status" value="1"/>
</dbReference>
<evidence type="ECO:0000256" key="5">
    <source>
        <dbReference type="ARBA" id="ARBA00023002"/>
    </source>
</evidence>
<dbReference type="Proteomes" id="UP000001784">
    <property type="component" value="Chromosome"/>
</dbReference>
<feature type="domain" description="Alcohol dehydrogenase-like C-terminal" evidence="7">
    <location>
        <begin position="202"/>
        <end position="298"/>
    </location>
</feature>
<dbReference type="RefSeq" id="WP_011697178.1">
    <property type="nucleotide sequence ID" value="NC_008554.1"/>
</dbReference>
<dbReference type="InParanoid" id="A0LF03"/>
<keyword evidence="10" id="KW-1185">Reference proteome</keyword>
<name>A0LF03_SYNFM</name>
<dbReference type="GO" id="GO:0016491">
    <property type="term" value="F:oxidoreductase activity"/>
    <property type="evidence" value="ECO:0007669"/>
    <property type="project" value="UniProtKB-KW"/>
</dbReference>
<sequence length="368" mass="38240">MTIRTRAAVVRRRGGPFLFEDVEIDDPRADEALVRMVACGICHTDIAGRDGALGVPLPAVFGHEGAGVVECVGSRVGRFRAGDKVVLSFSSCGECPGCLGGHPARCGEFDALNFGGARPDGSSTIRDAKGAPLGSSFFGQSSLAGYATVRERGLVGVEAVDEDELTILAALGCGIQAGAGTVLNELKPRRGESIAIFGAGTVGLAALMAARLAGAAPIVVVDVVASRLELALELGAAVAIDGRAGDVVEHLRETAGSIDHAVETTGVSRVIDCAMKALGSRGNISLLAVSADEGEERVHPKSRDPGQSVIYSVAGDSDPQTFIPFLIRKHKEGAFPFERLIRIYPASRINEAVKDSLSGITVKPVLRF</sequence>